<accession>A0AAV2T2G8</accession>
<proteinExistence type="predicted"/>
<dbReference type="PANTHER" id="PTHR13309:SF0">
    <property type="entry name" value="FMR1-INTERACTING PROTEIN NUFIP1"/>
    <property type="match status" value="1"/>
</dbReference>
<sequence>MDLPSFDLLWQSSEKLSELESVLEEIDKKQIYKKSNERRRRFSRDSLYGVGFKAEDSDYYQPFKLCCGRAFYTPEEFSRHTDGHTKCTFETCTFVSDAKSMRVHREVVHEGGLFSKIFQQVTNKAVLEWREARKRNYPTLERAAAKRALLSERLSRGQIFKAKEYAPLKRHRPSVISERDFGLKAEISQSSHPLRKATDAECTTPHEAVTEPGIDGPQSIGSQLPLVSSAYDSDASDDDQPQRSKEQMDSDVIGQSLEDQQPEPCSPPPKKKSQSRRKRRPKWRGRKVSKPEENNECAAEPDQDLNSERKTPPPTDPFASHPVVQLRAQRKACLANPNRIHSRPTLLQMLLAEQVRTERNQLMQCVRYVVRENFFLNKPPSPTCDSRAILLAPDECTK</sequence>
<name>A0AAV2T2G8_CALDB</name>
<feature type="region of interest" description="Disordered" evidence="1">
    <location>
        <begin position="187"/>
        <end position="319"/>
    </location>
</feature>
<dbReference type="GO" id="GO:0000492">
    <property type="term" value="P:box C/D snoRNP assembly"/>
    <property type="evidence" value="ECO:0007669"/>
    <property type="project" value="TreeGrafter"/>
</dbReference>
<gene>
    <name evidence="3" type="ORF">CDAUBV1_LOCUS816</name>
</gene>
<dbReference type="AlphaFoldDB" id="A0AAV2T2G8"/>
<dbReference type="InterPro" id="IPR019496">
    <property type="entry name" value="NUFIP1_cons_dom"/>
</dbReference>
<dbReference type="PANTHER" id="PTHR13309">
    <property type="entry name" value="NUCLEAR FRAGILE X MENTAL RETARDATION PROTEIN INTERACTING PROTEIN 1"/>
    <property type="match status" value="1"/>
</dbReference>
<dbReference type="InterPro" id="IPR039136">
    <property type="entry name" value="NUFIP1-like"/>
</dbReference>
<dbReference type="GO" id="GO:0003723">
    <property type="term" value="F:RNA binding"/>
    <property type="evidence" value="ECO:0007669"/>
    <property type="project" value="InterPro"/>
</dbReference>
<evidence type="ECO:0000259" key="2">
    <source>
        <dbReference type="Pfam" id="PF10453"/>
    </source>
</evidence>
<comment type="caution">
    <text evidence="3">The sequence shown here is derived from an EMBL/GenBank/DDBJ whole genome shotgun (WGS) entry which is preliminary data.</text>
</comment>
<evidence type="ECO:0000313" key="4">
    <source>
        <dbReference type="Proteomes" id="UP001497525"/>
    </source>
</evidence>
<protein>
    <recommendedName>
        <fullName evidence="2">FMR1-interacting protein 1 conserved domain-containing protein</fullName>
    </recommendedName>
</protein>
<feature type="compositionally biased region" description="Basic residues" evidence="1">
    <location>
        <begin position="269"/>
        <end position="288"/>
    </location>
</feature>
<reference evidence="3" key="1">
    <citation type="submission" date="2024-06" db="EMBL/GenBank/DDBJ databases">
        <authorList>
            <person name="Liu X."/>
            <person name="Lenzi L."/>
            <person name="Haldenby T S."/>
            <person name="Uol C."/>
        </authorList>
    </citation>
    <scope>NUCLEOTIDE SEQUENCE</scope>
</reference>
<feature type="domain" description="FMR1-interacting protein 1 conserved" evidence="2">
    <location>
        <begin position="107"/>
        <end position="158"/>
    </location>
</feature>
<dbReference type="Pfam" id="PF10453">
    <property type="entry name" value="NUFIP1"/>
    <property type="match status" value="1"/>
</dbReference>
<evidence type="ECO:0000313" key="3">
    <source>
        <dbReference type="EMBL" id="CAL5129742.1"/>
    </source>
</evidence>
<evidence type="ECO:0000256" key="1">
    <source>
        <dbReference type="SAM" id="MobiDB-lite"/>
    </source>
</evidence>
<dbReference type="GO" id="GO:0005634">
    <property type="term" value="C:nucleus"/>
    <property type="evidence" value="ECO:0007669"/>
    <property type="project" value="TreeGrafter"/>
</dbReference>
<organism evidence="3 4">
    <name type="scientific">Calicophoron daubneyi</name>
    <name type="common">Rumen fluke</name>
    <name type="synonym">Paramphistomum daubneyi</name>
    <dbReference type="NCBI Taxonomy" id="300641"/>
    <lineage>
        <taxon>Eukaryota</taxon>
        <taxon>Metazoa</taxon>
        <taxon>Spiralia</taxon>
        <taxon>Lophotrochozoa</taxon>
        <taxon>Platyhelminthes</taxon>
        <taxon>Trematoda</taxon>
        <taxon>Digenea</taxon>
        <taxon>Plagiorchiida</taxon>
        <taxon>Pronocephalata</taxon>
        <taxon>Paramphistomoidea</taxon>
        <taxon>Paramphistomidae</taxon>
        <taxon>Calicophoron</taxon>
    </lineage>
</organism>
<dbReference type="EMBL" id="CAXLJL010000025">
    <property type="protein sequence ID" value="CAL5129742.1"/>
    <property type="molecule type" value="Genomic_DNA"/>
</dbReference>
<dbReference type="Proteomes" id="UP001497525">
    <property type="component" value="Unassembled WGS sequence"/>
</dbReference>